<reference evidence="8" key="1">
    <citation type="journal article" date="2014" name="Genome Announc.">
        <title>Full-genome sequence of the plant growth-promoting bacterium Pseudomonas protegens CHA0.</title>
        <authorList>
            <person name="Jousset A."/>
            <person name="Schuldes J."/>
            <person name="Keel C."/>
            <person name="Maurhofer M."/>
            <person name="Daniel R."/>
            <person name="Scheu S."/>
            <person name="Thuermer A."/>
        </authorList>
    </citation>
    <scope>NUCLEOTIDE SEQUENCE [LARGE SCALE GENOMIC DNA]</scope>
    <source>
        <strain evidence="8">DSM 19095 / LMG 27888 / CFBP 6595 / CHA0</strain>
    </source>
</reference>
<dbReference type="GO" id="GO:0046872">
    <property type="term" value="F:metal ion binding"/>
    <property type="evidence" value="ECO:0007669"/>
    <property type="project" value="UniProtKB-KW"/>
</dbReference>
<feature type="binding site" evidence="6">
    <location>
        <position position="137"/>
    </location>
    <ligand>
        <name>Fe cation</name>
        <dbReference type="ChEBI" id="CHEBI:24875"/>
    </ligand>
</feature>
<evidence type="ECO:0000256" key="3">
    <source>
        <dbReference type="ARBA" id="ARBA00022801"/>
    </source>
</evidence>
<protein>
    <recommendedName>
        <fullName evidence="6">Peptide deformylase</fullName>
        <shortName evidence="6">PDF</shortName>
        <ecNumber evidence="6">3.5.1.88</ecNumber>
    </recommendedName>
    <alternativeName>
        <fullName evidence="6">Polypeptide deformylase</fullName>
    </alternativeName>
</protein>
<dbReference type="FunFam" id="3.90.45.10:FF:000001">
    <property type="entry name" value="Peptide deformylase"/>
    <property type="match status" value="1"/>
</dbReference>
<sequence length="213" mass="24566">MCVRVKRQSLHGSLHPRARFAPAAQDQNLRGRRLRPYFTRVAITLMAILNILEFPDPRLRTIAKPVAVVDDEVRQLVDDMFETMYEAPGIGLAATQVNVHKRVVVMDLSEDRSEPRVFINPEFEALTDEMDQYQEGCLSVPGFYENVDRPQRVKIKALDRDGQPYELIAEGLLAVCIQHECDHLNGKLFVDYLSTLKRDRIKKKLEKQHRQQA</sequence>
<evidence type="ECO:0000256" key="2">
    <source>
        <dbReference type="ARBA" id="ARBA00022723"/>
    </source>
</evidence>
<organism evidence="7 8">
    <name type="scientific">Pseudomonas protegens (strain DSM 19095 / LMG 27888 / CFBP 6595 / CHA0)</name>
    <dbReference type="NCBI Taxonomy" id="1124983"/>
    <lineage>
        <taxon>Bacteria</taxon>
        <taxon>Pseudomonadati</taxon>
        <taxon>Pseudomonadota</taxon>
        <taxon>Gammaproteobacteria</taxon>
        <taxon>Pseudomonadales</taxon>
        <taxon>Pseudomonadaceae</taxon>
        <taxon>Pseudomonas</taxon>
    </lineage>
</organism>
<gene>
    <name evidence="7" type="primary">def1</name>
    <name evidence="6" type="synonym">def</name>
    <name evidence="7" type="ORF">PFLCHA0_c00230</name>
</gene>
<dbReference type="GO" id="GO:0042586">
    <property type="term" value="F:peptide deformylase activity"/>
    <property type="evidence" value="ECO:0007669"/>
    <property type="project" value="UniProtKB-UniRule"/>
</dbReference>
<dbReference type="EMBL" id="CP003190">
    <property type="protein sequence ID" value="AGL81830.1"/>
    <property type="molecule type" value="Genomic_DNA"/>
</dbReference>
<evidence type="ECO:0000313" key="7">
    <source>
        <dbReference type="EMBL" id="AGL81830.1"/>
    </source>
</evidence>
<dbReference type="KEGG" id="pprc:PFLCHA0_c00230"/>
<dbReference type="HAMAP" id="MF_00163">
    <property type="entry name" value="Pep_deformylase"/>
    <property type="match status" value="1"/>
</dbReference>
<dbReference type="Gene3D" id="3.90.45.10">
    <property type="entry name" value="Peptide deformylase"/>
    <property type="match status" value="1"/>
</dbReference>
<dbReference type="EC" id="3.5.1.88" evidence="6"/>
<name>A0A2C9EDW1_PSEPH</name>
<keyword evidence="2 6" id="KW-0479">Metal-binding</keyword>
<dbReference type="PANTHER" id="PTHR10458">
    <property type="entry name" value="PEPTIDE DEFORMYLASE"/>
    <property type="match status" value="1"/>
</dbReference>
<feature type="binding site" evidence="6">
    <location>
        <position position="179"/>
    </location>
    <ligand>
        <name>Fe cation</name>
        <dbReference type="ChEBI" id="CHEBI:24875"/>
    </ligand>
</feature>
<comment type="similarity">
    <text evidence="1 6">Belongs to the polypeptide deformylase family.</text>
</comment>
<dbReference type="PANTHER" id="PTHR10458:SF21">
    <property type="entry name" value="PEPTIDE DEFORMYLASE"/>
    <property type="match status" value="1"/>
</dbReference>
<dbReference type="Proteomes" id="UP000013940">
    <property type="component" value="Chromosome"/>
</dbReference>
<dbReference type="CDD" id="cd00487">
    <property type="entry name" value="Pep_deformylase"/>
    <property type="match status" value="1"/>
</dbReference>
<evidence type="ECO:0000256" key="4">
    <source>
        <dbReference type="ARBA" id="ARBA00022917"/>
    </source>
</evidence>
<keyword evidence="3 6" id="KW-0378">Hydrolase</keyword>
<dbReference type="NCBIfam" id="TIGR00079">
    <property type="entry name" value="pept_deformyl"/>
    <property type="match status" value="1"/>
</dbReference>
<comment type="cofactor">
    <cofactor evidence="6">
        <name>Fe(2+)</name>
        <dbReference type="ChEBI" id="CHEBI:29033"/>
    </cofactor>
    <text evidence="6">Binds 1 Fe(2+) ion.</text>
</comment>
<dbReference type="SUPFAM" id="SSF56420">
    <property type="entry name" value="Peptide deformylase"/>
    <property type="match status" value="1"/>
</dbReference>
<keyword evidence="4 6" id="KW-0648">Protein biosynthesis</keyword>
<dbReference type="NCBIfam" id="NF001159">
    <property type="entry name" value="PRK00150.1-3"/>
    <property type="match status" value="1"/>
</dbReference>
<evidence type="ECO:0000313" key="8">
    <source>
        <dbReference type="Proteomes" id="UP000013940"/>
    </source>
</evidence>
<proteinExistence type="inferred from homology"/>
<dbReference type="eggNOG" id="COG0242">
    <property type="taxonomic scope" value="Bacteria"/>
</dbReference>
<dbReference type="PIRSF" id="PIRSF004749">
    <property type="entry name" value="Pep_def"/>
    <property type="match status" value="1"/>
</dbReference>
<keyword evidence="5 6" id="KW-0408">Iron</keyword>
<dbReference type="HOGENOM" id="CLU_061901_2_1_6"/>
<dbReference type="GO" id="GO:0006412">
    <property type="term" value="P:translation"/>
    <property type="evidence" value="ECO:0007669"/>
    <property type="project" value="UniProtKB-UniRule"/>
</dbReference>
<comment type="catalytic activity">
    <reaction evidence="6">
        <text>N-terminal N-formyl-L-methionyl-[peptide] + H2O = N-terminal L-methionyl-[peptide] + formate</text>
        <dbReference type="Rhea" id="RHEA:24420"/>
        <dbReference type="Rhea" id="RHEA-COMP:10639"/>
        <dbReference type="Rhea" id="RHEA-COMP:10640"/>
        <dbReference type="ChEBI" id="CHEBI:15377"/>
        <dbReference type="ChEBI" id="CHEBI:15740"/>
        <dbReference type="ChEBI" id="CHEBI:49298"/>
        <dbReference type="ChEBI" id="CHEBI:64731"/>
        <dbReference type="EC" id="3.5.1.88"/>
    </reaction>
</comment>
<accession>A0A2C9EDW1</accession>
<evidence type="ECO:0000256" key="5">
    <source>
        <dbReference type="ARBA" id="ARBA00023004"/>
    </source>
</evidence>
<dbReference type="Pfam" id="PF01327">
    <property type="entry name" value="Pep_deformylase"/>
    <property type="match status" value="1"/>
</dbReference>
<dbReference type="InterPro" id="IPR036821">
    <property type="entry name" value="Peptide_deformylase_sf"/>
</dbReference>
<feature type="binding site" evidence="6">
    <location>
        <position position="183"/>
    </location>
    <ligand>
        <name>Fe cation</name>
        <dbReference type="ChEBI" id="CHEBI:24875"/>
    </ligand>
</feature>
<feature type="active site" evidence="6">
    <location>
        <position position="180"/>
    </location>
</feature>
<dbReference type="PRINTS" id="PR01576">
    <property type="entry name" value="PDEFORMYLASE"/>
</dbReference>
<dbReference type="InterPro" id="IPR023635">
    <property type="entry name" value="Peptide_deformylase"/>
</dbReference>
<evidence type="ECO:0000256" key="6">
    <source>
        <dbReference type="HAMAP-Rule" id="MF_00163"/>
    </source>
</evidence>
<evidence type="ECO:0000256" key="1">
    <source>
        <dbReference type="ARBA" id="ARBA00010759"/>
    </source>
</evidence>
<dbReference type="AlphaFoldDB" id="A0A2C9EDW1"/>
<comment type="function">
    <text evidence="6">Removes the formyl group from the N-terminal Met of newly synthesized proteins. Requires at least a dipeptide for an efficient rate of reaction. N-terminal L-methionine is a prerequisite for activity but the enzyme has broad specificity at other positions.</text>
</comment>